<accession>A0A0A9GUN0</accession>
<reference evidence="1" key="2">
    <citation type="journal article" date="2015" name="Data Brief">
        <title>Shoot transcriptome of the giant reed, Arundo donax.</title>
        <authorList>
            <person name="Barrero R.A."/>
            <person name="Guerrero F.D."/>
            <person name="Moolhuijzen P."/>
            <person name="Goolsby J.A."/>
            <person name="Tidwell J."/>
            <person name="Bellgard S.E."/>
            <person name="Bellgard M.I."/>
        </authorList>
    </citation>
    <scope>NUCLEOTIDE SEQUENCE</scope>
    <source>
        <tissue evidence="1">Shoot tissue taken approximately 20 cm above the soil surface</tissue>
    </source>
</reference>
<reference evidence="1" key="1">
    <citation type="submission" date="2014-09" db="EMBL/GenBank/DDBJ databases">
        <authorList>
            <person name="Magalhaes I.L.F."/>
            <person name="Oliveira U."/>
            <person name="Santos F.R."/>
            <person name="Vidigal T.H.D.A."/>
            <person name="Brescovit A.D."/>
            <person name="Santos A.J."/>
        </authorList>
    </citation>
    <scope>NUCLEOTIDE SEQUENCE</scope>
    <source>
        <tissue evidence="1">Shoot tissue taken approximately 20 cm above the soil surface</tissue>
    </source>
</reference>
<dbReference type="AlphaFoldDB" id="A0A0A9GUN0"/>
<proteinExistence type="predicted"/>
<name>A0A0A9GUN0_ARUDO</name>
<evidence type="ECO:0000313" key="1">
    <source>
        <dbReference type="EMBL" id="JAE26271.1"/>
    </source>
</evidence>
<organism evidence="1">
    <name type="scientific">Arundo donax</name>
    <name type="common">Giant reed</name>
    <name type="synonym">Donax arundinaceus</name>
    <dbReference type="NCBI Taxonomy" id="35708"/>
    <lineage>
        <taxon>Eukaryota</taxon>
        <taxon>Viridiplantae</taxon>
        <taxon>Streptophyta</taxon>
        <taxon>Embryophyta</taxon>
        <taxon>Tracheophyta</taxon>
        <taxon>Spermatophyta</taxon>
        <taxon>Magnoliopsida</taxon>
        <taxon>Liliopsida</taxon>
        <taxon>Poales</taxon>
        <taxon>Poaceae</taxon>
        <taxon>PACMAD clade</taxon>
        <taxon>Arundinoideae</taxon>
        <taxon>Arundineae</taxon>
        <taxon>Arundo</taxon>
    </lineage>
</organism>
<sequence length="66" mass="7724">MKGVCYPRITPNAVANYLSDQTVAVPQILYFLIVMRNIMKGDEEKQKNNQFRGYSTVFFWKLEKCS</sequence>
<protein>
    <submittedName>
        <fullName evidence="1">Uncharacterized protein</fullName>
    </submittedName>
</protein>
<dbReference type="EMBL" id="GBRH01171625">
    <property type="protein sequence ID" value="JAE26271.1"/>
    <property type="molecule type" value="Transcribed_RNA"/>
</dbReference>